<evidence type="ECO:0000256" key="4">
    <source>
        <dbReference type="ARBA" id="ARBA00022692"/>
    </source>
</evidence>
<evidence type="ECO:0000256" key="1">
    <source>
        <dbReference type="ARBA" id="ARBA00004651"/>
    </source>
</evidence>
<dbReference type="RefSeq" id="WP_110326115.1">
    <property type="nucleotide sequence ID" value="NZ_QJKD01000023.1"/>
</dbReference>
<evidence type="ECO:0000256" key="3">
    <source>
        <dbReference type="ARBA" id="ARBA00022475"/>
    </source>
</evidence>
<feature type="transmembrane region" description="Helical" evidence="7">
    <location>
        <begin position="320"/>
        <end position="346"/>
    </location>
</feature>
<evidence type="ECO:0000256" key="6">
    <source>
        <dbReference type="ARBA" id="ARBA00023136"/>
    </source>
</evidence>
<evidence type="ECO:0000313" key="9">
    <source>
        <dbReference type="Proteomes" id="UP000248057"/>
    </source>
</evidence>
<keyword evidence="4 7" id="KW-0812">Transmembrane</keyword>
<dbReference type="PANTHER" id="PTHR43266:SF9">
    <property type="entry name" value="PERMEASE, MAJOR FACILITATOR SUPERFAMILY-RELATED"/>
    <property type="match status" value="1"/>
</dbReference>
<dbReference type="GO" id="GO:0022857">
    <property type="term" value="F:transmembrane transporter activity"/>
    <property type="evidence" value="ECO:0007669"/>
    <property type="project" value="InterPro"/>
</dbReference>
<evidence type="ECO:0000256" key="2">
    <source>
        <dbReference type="ARBA" id="ARBA00022448"/>
    </source>
</evidence>
<feature type="transmembrane region" description="Helical" evidence="7">
    <location>
        <begin position="392"/>
        <end position="410"/>
    </location>
</feature>
<evidence type="ECO:0000256" key="7">
    <source>
        <dbReference type="SAM" id="Phobius"/>
    </source>
</evidence>
<dbReference type="GeneID" id="86064642"/>
<dbReference type="GO" id="GO:0005886">
    <property type="term" value="C:plasma membrane"/>
    <property type="evidence" value="ECO:0007669"/>
    <property type="project" value="UniProtKB-SubCell"/>
</dbReference>
<keyword evidence="3" id="KW-1003">Cell membrane</keyword>
<comment type="caution">
    <text evidence="8">The sequence shown here is derived from an EMBL/GenBank/DDBJ whole genome shotgun (WGS) entry which is preliminary data.</text>
</comment>
<accession>A0A2V3XVV0</accession>
<sequence>MKSDRGFSKDFLLVVIGQIISLFGNQILRYALPLYLLNQTRSSALFGTISACAFIPMIVLFPVGGIIADRVNKRNIMVMLDFATAALIVLFYVMAGMVDIVPLMAVTMMVLYGIQGAYQPAVKASVPILVDTGHLMQANSLIDVISSLANMAGPVIGGILFSVVGLVPILYVSTGCFLLSAIIEIFIHIPFEKKQAGGNIFVTGFGDLKDSFQFMFQRQPVLWKVSFVYSFQNLFLSSLVLIGVPFIITQHLGFSINTANRMYGYAQGVIAAGSIAGGLLAGILSKKLKPKAIPALITGAAVSMLLGGIALQFLRTPIKAWLLLIIGCGLMLMLSSLFQIQIMSYVQILTPNDMIGKVISCVICVCMCANPVGGFIYGIVFEKIGERVYLPFYAAALIVTGIGVLTRGIFREVDRKMAQGRRPSAHECREILGKK</sequence>
<feature type="transmembrane region" description="Helical" evidence="7">
    <location>
        <begin position="44"/>
        <end position="64"/>
    </location>
</feature>
<keyword evidence="6 7" id="KW-0472">Membrane</keyword>
<dbReference type="PANTHER" id="PTHR43266">
    <property type="entry name" value="MACROLIDE-EFFLUX PROTEIN"/>
    <property type="match status" value="1"/>
</dbReference>
<protein>
    <submittedName>
        <fullName evidence="8">Sugar phosphate permease</fullName>
    </submittedName>
</protein>
<dbReference type="Gene3D" id="1.20.1250.20">
    <property type="entry name" value="MFS general substrate transporter like domains"/>
    <property type="match status" value="1"/>
</dbReference>
<dbReference type="AlphaFoldDB" id="A0A2V3XVV0"/>
<keyword evidence="5 7" id="KW-1133">Transmembrane helix</keyword>
<dbReference type="EMBL" id="QJKD01000023">
    <property type="protein sequence ID" value="PXX45792.1"/>
    <property type="molecule type" value="Genomic_DNA"/>
</dbReference>
<feature type="transmembrane region" description="Helical" evidence="7">
    <location>
        <begin position="141"/>
        <end position="163"/>
    </location>
</feature>
<dbReference type="Proteomes" id="UP000248057">
    <property type="component" value="Unassembled WGS sequence"/>
</dbReference>
<keyword evidence="9" id="KW-1185">Reference proteome</keyword>
<comment type="subcellular location">
    <subcellularLocation>
        <location evidence="1">Cell membrane</location>
        <topology evidence="1">Multi-pass membrane protein</topology>
    </subcellularLocation>
</comment>
<evidence type="ECO:0000256" key="5">
    <source>
        <dbReference type="ARBA" id="ARBA00022989"/>
    </source>
</evidence>
<dbReference type="CDD" id="cd06173">
    <property type="entry name" value="MFS_MefA_like"/>
    <property type="match status" value="1"/>
</dbReference>
<dbReference type="SUPFAM" id="SSF103473">
    <property type="entry name" value="MFS general substrate transporter"/>
    <property type="match status" value="1"/>
</dbReference>
<organism evidence="8 9">
    <name type="scientific">Hungatella effluvii</name>
    <dbReference type="NCBI Taxonomy" id="1096246"/>
    <lineage>
        <taxon>Bacteria</taxon>
        <taxon>Bacillati</taxon>
        <taxon>Bacillota</taxon>
        <taxon>Clostridia</taxon>
        <taxon>Lachnospirales</taxon>
        <taxon>Lachnospiraceae</taxon>
        <taxon>Hungatella</taxon>
    </lineage>
</organism>
<dbReference type="Pfam" id="PF07690">
    <property type="entry name" value="MFS_1"/>
    <property type="match status" value="1"/>
</dbReference>
<feature type="transmembrane region" description="Helical" evidence="7">
    <location>
        <begin position="234"/>
        <end position="253"/>
    </location>
</feature>
<name>A0A2V3XVV0_9FIRM</name>
<dbReference type="InterPro" id="IPR011701">
    <property type="entry name" value="MFS"/>
</dbReference>
<feature type="transmembrane region" description="Helical" evidence="7">
    <location>
        <begin position="292"/>
        <end position="314"/>
    </location>
</feature>
<feature type="transmembrane region" description="Helical" evidence="7">
    <location>
        <begin position="358"/>
        <end position="380"/>
    </location>
</feature>
<feature type="transmembrane region" description="Helical" evidence="7">
    <location>
        <begin position="265"/>
        <end position="285"/>
    </location>
</feature>
<feature type="transmembrane region" description="Helical" evidence="7">
    <location>
        <begin position="12"/>
        <end position="32"/>
    </location>
</feature>
<reference evidence="8 9" key="1">
    <citation type="submission" date="2018-05" db="EMBL/GenBank/DDBJ databases">
        <title>Genomic Encyclopedia of Type Strains, Phase IV (KMG-IV): sequencing the most valuable type-strain genomes for metagenomic binning, comparative biology and taxonomic classification.</title>
        <authorList>
            <person name="Goeker M."/>
        </authorList>
    </citation>
    <scope>NUCLEOTIDE SEQUENCE [LARGE SCALE GENOMIC DNA]</scope>
    <source>
        <strain evidence="8 9">DSM 24995</strain>
    </source>
</reference>
<gene>
    <name evidence="8" type="ORF">DFR60_12334</name>
</gene>
<feature type="transmembrane region" description="Helical" evidence="7">
    <location>
        <begin position="169"/>
        <end position="187"/>
    </location>
</feature>
<dbReference type="InterPro" id="IPR036259">
    <property type="entry name" value="MFS_trans_sf"/>
</dbReference>
<keyword evidence="2" id="KW-0813">Transport</keyword>
<proteinExistence type="predicted"/>
<evidence type="ECO:0000313" key="8">
    <source>
        <dbReference type="EMBL" id="PXX45792.1"/>
    </source>
</evidence>